<proteinExistence type="predicted"/>
<dbReference type="Proteomes" id="UP000236173">
    <property type="component" value="Unassembled WGS sequence"/>
</dbReference>
<dbReference type="InterPro" id="IPR052713">
    <property type="entry name" value="FeoA"/>
</dbReference>
<dbReference type="SUPFAM" id="SSF50037">
    <property type="entry name" value="C-terminal domain of transcriptional repressors"/>
    <property type="match status" value="1"/>
</dbReference>
<gene>
    <name evidence="3" type="primary">feoA</name>
    <name evidence="3" type="ORF">HRbin17_00991</name>
</gene>
<dbReference type="Pfam" id="PF04023">
    <property type="entry name" value="FeoA"/>
    <property type="match status" value="1"/>
</dbReference>
<dbReference type="InterPro" id="IPR038157">
    <property type="entry name" value="FeoA_core_dom"/>
</dbReference>
<comment type="caution">
    <text evidence="3">The sequence shown here is derived from an EMBL/GenBank/DDBJ whole genome shotgun (WGS) entry which is preliminary data.</text>
</comment>
<organism evidence="3 4">
    <name type="scientific">Candidatus Fervidibacter japonicus</name>
    <dbReference type="NCBI Taxonomy" id="2035412"/>
    <lineage>
        <taxon>Bacteria</taxon>
        <taxon>Candidatus Fervidibacterota</taxon>
        <taxon>Candidatus Fervidibacter</taxon>
    </lineage>
</organism>
<evidence type="ECO:0000313" key="3">
    <source>
        <dbReference type="EMBL" id="GBC98478.1"/>
    </source>
</evidence>
<dbReference type="AlphaFoldDB" id="A0A2H5XBA7"/>
<name>A0A2H5XBA7_9BACT</name>
<dbReference type="InterPro" id="IPR008988">
    <property type="entry name" value="Transcriptional_repressor_C"/>
</dbReference>
<accession>A0A2H5XBA7</accession>
<keyword evidence="1" id="KW-0408">Iron</keyword>
<feature type="domain" description="Ferrous iron transporter FeoA-like" evidence="2">
    <location>
        <begin position="19"/>
        <end position="91"/>
    </location>
</feature>
<dbReference type="InterPro" id="IPR007167">
    <property type="entry name" value="Fe-transptr_FeoA-like"/>
</dbReference>
<evidence type="ECO:0000259" key="2">
    <source>
        <dbReference type="SMART" id="SM00899"/>
    </source>
</evidence>
<dbReference type="PANTHER" id="PTHR42954:SF2">
    <property type="entry name" value="FE(2+) TRANSPORT PROTEIN A"/>
    <property type="match status" value="1"/>
</dbReference>
<dbReference type="EMBL" id="BEHT01000011">
    <property type="protein sequence ID" value="GBC98478.1"/>
    <property type="molecule type" value="Genomic_DNA"/>
</dbReference>
<reference evidence="4" key="1">
    <citation type="submission" date="2017-09" db="EMBL/GenBank/DDBJ databases">
        <title>Metaegenomics of thermophilic ammonia-oxidizing enrichment culture.</title>
        <authorList>
            <person name="Kato S."/>
            <person name="Suzuki K."/>
        </authorList>
    </citation>
    <scope>NUCLEOTIDE SEQUENCE [LARGE SCALE GENOMIC DNA]</scope>
</reference>
<dbReference type="GO" id="GO:0046914">
    <property type="term" value="F:transition metal ion binding"/>
    <property type="evidence" value="ECO:0007669"/>
    <property type="project" value="InterPro"/>
</dbReference>
<evidence type="ECO:0000313" key="4">
    <source>
        <dbReference type="Proteomes" id="UP000236173"/>
    </source>
</evidence>
<dbReference type="PANTHER" id="PTHR42954">
    <property type="entry name" value="FE(2+) TRANSPORT PROTEIN A"/>
    <property type="match status" value="1"/>
</dbReference>
<evidence type="ECO:0000256" key="1">
    <source>
        <dbReference type="ARBA" id="ARBA00023004"/>
    </source>
</evidence>
<dbReference type="Gene3D" id="2.30.30.90">
    <property type="match status" value="1"/>
</dbReference>
<protein>
    <submittedName>
        <fullName evidence="3">Fe(2+) transport protein A</fullName>
    </submittedName>
</protein>
<dbReference type="SMART" id="SM00899">
    <property type="entry name" value="FeoA"/>
    <property type="match status" value="1"/>
</dbReference>
<sequence length="94" mass="10681">MSKRHRPDEANADRRDRWLPLSELQPNQKAVLRAINAPNPLAHRLMALGIVPGTEVEVVRTAAFGDPMEIRMRGFRLALRKRDAQLLLVEPQPP</sequence>